<feature type="transmembrane region" description="Helical" evidence="1">
    <location>
        <begin position="103"/>
        <end position="125"/>
    </location>
</feature>
<feature type="transmembrane region" description="Helical" evidence="1">
    <location>
        <begin position="65"/>
        <end position="83"/>
    </location>
</feature>
<feature type="transmembrane region" description="Helical" evidence="1">
    <location>
        <begin position="260"/>
        <end position="277"/>
    </location>
</feature>
<keyword evidence="1" id="KW-0812">Transmembrane</keyword>
<protein>
    <recommendedName>
        <fullName evidence="4">Conjugative transposon membrane protein</fullName>
    </recommendedName>
</protein>
<name>A0A7X3MCT8_9FIRM</name>
<feature type="transmembrane region" description="Helical" evidence="1">
    <location>
        <begin position="198"/>
        <end position="215"/>
    </location>
</feature>
<dbReference type="InterPro" id="IPR045798">
    <property type="entry name" value="TrbL_Firmicutes"/>
</dbReference>
<evidence type="ECO:0008006" key="4">
    <source>
        <dbReference type="Google" id="ProtNLM"/>
    </source>
</evidence>
<proteinExistence type="predicted"/>
<feature type="transmembrane region" description="Helical" evidence="1">
    <location>
        <begin position="227"/>
        <end position="248"/>
    </location>
</feature>
<dbReference type="Proteomes" id="UP000460412">
    <property type="component" value="Unassembled WGS sequence"/>
</dbReference>
<keyword evidence="1" id="KW-0472">Membrane</keyword>
<dbReference type="AlphaFoldDB" id="A0A7X3MCT8"/>
<dbReference type="Pfam" id="PF19478">
    <property type="entry name" value="TrbL_2"/>
    <property type="match status" value="1"/>
</dbReference>
<dbReference type="RefSeq" id="WP_159749060.1">
    <property type="nucleotide sequence ID" value="NZ_WUQX01000001.1"/>
</dbReference>
<dbReference type="EMBL" id="WUQX01000001">
    <property type="protein sequence ID" value="MXP74044.1"/>
    <property type="molecule type" value="Genomic_DNA"/>
</dbReference>
<keyword evidence="3" id="KW-1185">Reference proteome</keyword>
<evidence type="ECO:0000313" key="3">
    <source>
        <dbReference type="Proteomes" id="UP000460412"/>
    </source>
</evidence>
<keyword evidence="1" id="KW-1133">Transmembrane helix</keyword>
<reference evidence="2 3" key="1">
    <citation type="submission" date="2019-12" db="EMBL/GenBank/DDBJ databases">
        <title>Sporaefaciens musculi gen. nov., sp. nov., a novel bacterium isolated from the caecum of an obese mouse.</title>
        <authorList>
            <person name="Rasmussen T.S."/>
            <person name="Streidl T."/>
            <person name="Hitch T.C.A."/>
            <person name="Wortmann E."/>
            <person name="Deptula P."/>
            <person name="Hansen M."/>
            <person name="Nielsen D.S."/>
            <person name="Clavel T."/>
            <person name="Vogensen F.K."/>
        </authorList>
    </citation>
    <scope>NUCLEOTIDE SEQUENCE [LARGE SCALE GENOMIC DNA]</scope>
    <source>
        <strain evidence="2 3">WCA-9-b2</strain>
    </source>
</reference>
<comment type="caution">
    <text evidence="2">The sequence shown here is derived from an EMBL/GenBank/DDBJ whole genome shotgun (WGS) entry which is preliminary data.</text>
</comment>
<evidence type="ECO:0000256" key="1">
    <source>
        <dbReference type="SAM" id="Phobius"/>
    </source>
</evidence>
<accession>A0A7X3MCT8</accession>
<organism evidence="2 3">
    <name type="scientific">Sporofaciens musculi</name>
    <dbReference type="NCBI Taxonomy" id="2681861"/>
    <lineage>
        <taxon>Bacteria</taxon>
        <taxon>Bacillati</taxon>
        <taxon>Bacillota</taxon>
        <taxon>Clostridia</taxon>
        <taxon>Lachnospirales</taxon>
        <taxon>Lachnospiraceae</taxon>
        <taxon>Sporofaciens</taxon>
    </lineage>
</organism>
<evidence type="ECO:0000313" key="2">
    <source>
        <dbReference type="EMBL" id="MXP74044.1"/>
    </source>
</evidence>
<sequence>MFDGIFEAIEEWMRELLTRMVTSNLTEMFTDVNEKTGEIAAQVGQTPQGWNGSIFSLIQNLSNSVIVPIAGMIITFVLCYELISMLTEKNSMHEIDTWMFFKYFFKMWVAVYLVSNTFTITMAVFDVGQHVVSAAGGAINSQTAINIDSMIETIETTMESMEIGELVVLALETMLVSLCMKIMSVVITVLLYGRMIEIYLYTSVAPIPFATFSNREWGQVGNNYFRGLLALGFQGFFMMVCVGIYAVLVSTIQISDNMHSALFGVAAYTVVLCFSLMKTSGLSKAVFNAH</sequence>
<gene>
    <name evidence="2" type="ORF">GN277_00900</name>
</gene>
<feature type="transmembrane region" description="Helical" evidence="1">
    <location>
        <begin position="166"/>
        <end position="191"/>
    </location>
</feature>